<dbReference type="GO" id="GO:0022625">
    <property type="term" value="C:cytosolic large ribosomal subunit"/>
    <property type="evidence" value="ECO:0007669"/>
    <property type="project" value="TreeGrafter"/>
</dbReference>
<comment type="similarity">
    <text evidence="1 4 5">Belongs to the bacterial ribosomal protein bL17 family.</text>
</comment>
<evidence type="ECO:0000256" key="2">
    <source>
        <dbReference type="ARBA" id="ARBA00022980"/>
    </source>
</evidence>
<evidence type="ECO:0000256" key="5">
    <source>
        <dbReference type="RuleBase" id="RU000660"/>
    </source>
</evidence>
<sequence>MRHRVAGKTLSRDKDHREALARNLATQLFLHGAIETTEAKAEFVQAYAEKLITLAKKALEDPSRQVAARRLAAARLYGREVVKKLFDEIAPRYRDRNGGYTRIYKLGFRRGDAAPMARLELVQD</sequence>
<dbReference type="Pfam" id="PF01196">
    <property type="entry name" value="Ribosomal_L17"/>
    <property type="match status" value="1"/>
</dbReference>
<dbReference type="OrthoDB" id="9809073at2"/>
<dbReference type="InterPro" id="IPR036373">
    <property type="entry name" value="Ribosomal_bL17_sf"/>
</dbReference>
<keyword evidence="7" id="KW-1185">Reference proteome</keyword>
<keyword evidence="3 4" id="KW-0687">Ribonucleoprotein</keyword>
<dbReference type="RefSeq" id="WP_088571996.1">
    <property type="nucleotide sequence ID" value="NZ_FYEK01000054.1"/>
</dbReference>
<dbReference type="Proteomes" id="UP000197025">
    <property type="component" value="Unassembled WGS sequence"/>
</dbReference>
<dbReference type="AlphaFoldDB" id="A0A212RGX6"/>
<dbReference type="GO" id="GO:0003735">
    <property type="term" value="F:structural constituent of ribosome"/>
    <property type="evidence" value="ECO:0007669"/>
    <property type="project" value="InterPro"/>
</dbReference>
<evidence type="ECO:0000313" key="6">
    <source>
        <dbReference type="EMBL" id="SNB71666.1"/>
    </source>
</evidence>
<reference evidence="7" key="1">
    <citation type="submission" date="2017-06" db="EMBL/GenBank/DDBJ databases">
        <authorList>
            <person name="Varghese N."/>
            <person name="Submissions S."/>
        </authorList>
    </citation>
    <scope>NUCLEOTIDE SEQUENCE [LARGE SCALE GENOMIC DNA]</scope>
    <source>
        <strain evidence="7">JAD2</strain>
    </source>
</reference>
<evidence type="ECO:0000313" key="7">
    <source>
        <dbReference type="Proteomes" id="UP000197025"/>
    </source>
</evidence>
<dbReference type="SUPFAM" id="SSF64263">
    <property type="entry name" value="Prokaryotic ribosomal protein L17"/>
    <property type="match status" value="1"/>
</dbReference>
<protein>
    <recommendedName>
        <fullName evidence="4">Large ribosomal subunit protein bL17</fullName>
    </recommendedName>
</protein>
<gene>
    <name evidence="4" type="primary">rplQ</name>
    <name evidence="6" type="ORF">SAMN02746019_00014770</name>
</gene>
<dbReference type="EMBL" id="FYEK01000054">
    <property type="protein sequence ID" value="SNB71666.1"/>
    <property type="molecule type" value="Genomic_DNA"/>
</dbReference>
<dbReference type="GO" id="GO:0006412">
    <property type="term" value="P:translation"/>
    <property type="evidence" value="ECO:0007669"/>
    <property type="project" value="UniProtKB-UniRule"/>
</dbReference>
<comment type="subunit">
    <text evidence="4">Part of the 50S ribosomal subunit. Contacts protein L32.</text>
</comment>
<dbReference type="NCBIfam" id="TIGR00059">
    <property type="entry name" value="L17"/>
    <property type="match status" value="1"/>
</dbReference>
<organism evidence="6 7">
    <name type="scientific">Thermoflexus hugenholtzii JAD2</name>
    <dbReference type="NCBI Taxonomy" id="877466"/>
    <lineage>
        <taxon>Bacteria</taxon>
        <taxon>Bacillati</taxon>
        <taxon>Chloroflexota</taxon>
        <taxon>Thermoflexia</taxon>
        <taxon>Thermoflexales</taxon>
        <taxon>Thermoflexaceae</taxon>
        <taxon>Thermoflexus</taxon>
    </lineage>
</organism>
<dbReference type="FunCoup" id="A0A212RGX6">
    <property type="interactions" value="402"/>
</dbReference>
<dbReference type="InterPro" id="IPR000456">
    <property type="entry name" value="Ribosomal_bL17"/>
</dbReference>
<name>A0A212RGX6_9CHLR</name>
<evidence type="ECO:0000256" key="1">
    <source>
        <dbReference type="ARBA" id="ARBA00008777"/>
    </source>
</evidence>
<dbReference type="PANTHER" id="PTHR14413:SF16">
    <property type="entry name" value="LARGE RIBOSOMAL SUBUNIT PROTEIN BL17M"/>
    <property type="match status" value="1"/>
</dbReference>
<dbReference type="Gene3D" id="3.90.1030.10">
    <property type="entry name" value="Ribosomal protein L17"/>
    <property type="match status" value="1"/>
</dbReference>
<dbReference type="InParanoid" id="A0A212RGX6"/>
<keyword evidence="2 4" id="KW-0689">Ribosomal protein</keyword>
<dbReference type="HAMAP" id="MF_01368">
    <property type="entry name" value="Ribosomal_bL17"/>
    <property type="match status" value="1"/>
</dbReference>
<evidence type="ECO:0000256" key="3">
    <source>
        <dbReference type="ARBA" id="ARBA00023274"/>
    </source>
</evidence>
<accession>A0A212RGX6</accession>
<dbReference type="PANTHER" id="PTHR14413">
    <property type="entry name" value="RIBOSOMAL PROTEIN L17"/>
    <property type="match status" value="1"/>
</dbReference>
<proteinExistence type="inferred from homology"/>
<evidence type="ECO:0000256" key="4">
    <source>
        <dbReference type="HAMAP-Rule" id="MF_01368"/>
    </source>
</evidence>